<keyword evidence="2" id="KW-1003">Cell membrane</keyword>
<evidence type="ECO:0000256" key="9">
    <source>
        <dbReference type="ARBA" id="ARBA00040345"/>
    </source>
</evidence>
<dbReference type="EMBL" id="JACJQT010000032">
    <property type="protein sequence ID" value="MBD2279249.1"/>
    <property type="molecule type" value="Genomic_DNA"/>
</dbReference>
<keyword evidence="10" id="KW-1133">Transmembrane helix</keyword>
<evidence type="ECO:0000313" key="13">
    <source>
        <dbReference type="Proteomes" id="UP000606721"/>
    </source>
</evidence>
<dbReference type="PANTHER" id="PTHR43646">
    <property type="entry name" value="GLYCOSYLTRANSFERASE"/>
    <property type="match status" value="1"/>
</dbReference>
<accession>A0ABR8BWD1</accession>
<feature type="domain" description="Glycosyltransferase 2-like" evidence="11">
    <location>
        <begin position="10"/>
        <end position="165"/>
    </location>
</feature>
<dbReference type="Proteomes" id="UP000606721">
    <property type="component" value="Unassembled WGS sequence"/>
</dbReference>
<comment type="pathway">
    <text evidence="7">Carotenoid biosynthesis; staphyloxanthin biosynthesis; staphyloxanthin from farnesyl diphosphate: step 4/5.</text>
</comment>
<evidence type="ECO:0000256" key="6">
    <source>
        <dbReference type="ARBA" id="ARBA00037281"/>
    </source>
</evidence>
<keyword evidence="10" id="KW-0812">Transmembrane</keyword>
<comment type="subcellular location">
    <subcellularLocation>
        <location evidence="1">Cell membrane</location>
    </subcellularLocation>
</comment>
<evidence type="ECO:0000256" key="8">
    <source>
        <dbReference type="ARBA" id="ARBA00038120"/>
    </source>
</evidence>
<feature type="transmembrane region" description="Helical" evidence="10">
    <location>
        <begin position="326"/>
        <end position="343"/>
    </location>
</feature>
<feature type="transmembrane region" description="Helical" evidence="10">
    <location>
        <begin position="244"/>
        <end position="262"/>
    </location>
</feature>
<evidence type="ECO:0000313" key="12">
    <source>
        <dbReference type="EMBL" id="MBD2279249.1"/>
    </source>
</evidence>
<comment type="similarity">
    <text evidence="8">Belongs to the glycosyltransferase 2 family. CrtQ subfamily.</text>
</comment>
<evidence type="ECO:0000256" key="7">
    <source>
        <dbReference type="ARBA" id="ARBA00037904"/>
    </source>
</evidence>
<feature type="transmembrane region" description="Helical" evidence="10">
    <location>
        <begin position="269"/>
        <end position="291"/>
    </location>
</feature>
<protein>
    <recommendedName>
        <fullName evidence="9">4,4'-diaponeurosporenoate glycosyltransferase</fullName>
    </recommendedName>
</protein>
<keyword evidence="4" id="KW-0808">Transferase</keyword>
<sequence>MNLLTELSISVIIPVYNGGEIFRQCLSAISASLERPQEVIVVADGDTDSSWQVATDWGAKVIRVKEKGGPAQARNLGASEAQGDILFFVDADVTIAPDTINQVRLAFAKDPSLAALIGSYDDTPGASNFLSQYKNLLHHYTHQNANENAFTFWGACGAIRRDIFSAMGGFDETYRRPCVEDIELGYRLKAAGYKIELVKALQVKHLKKWEVISLIKADVCDRALPWTQLILHQGEMPSDLNLGWSSRLSVILVYSLLLSLLACWWQWRLLIVSAVICALLTGINASVYHFFINKRGILFTLGVLPWHWFYYFYSGLAFVIGILRKGIINAHNVISIIIIIIINT</sequence>
<dbReference type="RefSeq" id="WP_190383261.1">
    <property type="nucleotide sequence ID" value="NZ_JACJQT010000032.1"/>
</dbReference>
<proteinExistence type="inferred from homology"/>
<keyword evidence="13" id="KW-1185">Reference proteome</keyword>
<organism evidence="12 13">
    <name type="scientific">Aphanizomenon flos-aquae FACHB-1040</name>
    <dbReference type="NCBI Taxonomy" id="2692887"/>
    <lineage>
        <taxon>Bacteria</taxon>
        <taxon>Bacillati</taxon>
        <taxon>Cyanobacteriota</taxon>
        <taxon>Cyanophyceae</taxon>
        <taxon>Nostocales</taxon>
        <taxon>Aphanizomenonaceae</taxon>
        <taxon>Aphanizomenon</taxon>
    </lineage>
</organism>
<evidence type="ECO:0000256" key="4">
    <source>
        <dbReference type="ARBA" id="ARBA00022679"/>
    </source>
</evidence>
<keyword evidence="3" id="KW-0328">Glycosyltransferase</keyword>
<evidence type="ECO:0000256" key="3">
    <source>
        <dbReference type="ARBA" id="ARBA00022676"/>
    </source>
</evidence>
<dbReference type="PANTHER" id="PTHR43646:SF2">
    <property type="entry name" value="GLYCOSYLTRANSFERASE 2-LIKE DOMAIN-CONTAINING PROTEIN"/>
    <property type="match status" value="1"/>
</dbReference>
<evidence type="ECO:0000256" key="10">
    <source>
        <dbReference type="SAM" id="Phobius"/>
    </source>
</evidence>
<feature type="transmembrane region" description="Helical" evidence="10">
    <location>
        <begin position="297"/>
        <end position="319"/>
    </location>
</feature>
<dbReference type="Pfam" id="PF00535">
    <property type="entry name" value="Glycos_transf_2"/>
    <property type="match status" value="1"/>
</dbReference>
<evidence type="ECO:0000256" key="5">
    <source>
        <dbReference type="ARBA" id="ARBA00023136"/>
    </source>
</evidence>
<name>A0ABR8BWD1_APHFL</name>
<evidence type="ECO:0000259" key="11">
    <source>
        <dbReference type="Pfam" id="PF00535"/>
    </source>
</evidence>
<comment type="caution">
    <text evidence="12">The sequence shown here is derived from an EMBL/GenBank/DDBJ whole genome shotgun (WGS) entry which is preliminary data.</text>
</comment>
<dbReference type="InterPro" id="IPR001173">
    <property type="entry name" value="Glyco_trans_2-like"/>
</dbReference>
<dbReference type="SUPFAM" id="SSF53448">
    <property type="entry name" value="Nucleotide-diphospho-sugar transferases"/>
    <property type="match status" value="1"/>
</dbReference>
<gene>
    <name evidence="12" type="ORF">H6F99_13375</name>
</gene>
<evidence type="ECO:0000256" key="1">
    <source>
        <dbReference type="ARBA" id="ARBA00004236"/>
    </source>
</evidence>
<dbReference type="Gene3D" id="3.90.550.10">
    <property type="entry name" value="Spore Coat Polysaccharide Biosynthesis Protein SpsA, Chain A"/>
    <property type="match status" value="1"/>
</dbReference>
<reference evidence="12 13" key="1">
    <citation type="journal article" date="2020" name="ISME J.">
        <title>Comparative genomics reveals insights into cyanobacterial evolution and habitat adaptation.</title>
        <authorList>
            <person name="Chen M.Y."/>
            <person name="Teng W.K."/>
            <person name="Zhao L."/>
            <person name="Hu C.X."/>
            <person name="Zhou Y.K."/>
            <person name="Han B.P."/>
            <person name="Song L.R."/>
            <person name="Shu W.S."/>
        </authorList>
    </citation>
    <scope>NUCLEOTIDE SEQUENCE [LARGE SCALE GENOMIC DNA]</scope>
    <source>
        <strain evidence="12 13">FACHB-1040</strain>
    </source>
</reference>
<evidence type="ECO:0000256" key="2">
    <source>
        <dbReference type="ARBA" id="ARBA00022475"/>
    </source>
</evidence>
<dbReference type="InterPro" id="IPR029044">
    <property type="entry name" value="Nucleotide-diphossugar_trans"/>
</dbReference>
<keyword evidence="5 10" id="KW-0472">Membrane</keyword>
<comment type="function">
    <text evidence="6">Catalyzes the glycosylation of 4,4'-diaponeurosporenoate, i.e. the esterification of glucose at the C1'' position with the carboxyl group of 4,4'-diaponeurosporenic acid, to form glycosyl-4,4'-diaponeurosporenoate. This is a step in the biosynthesis of staphyloxanthin, an orange pigment present in most staphylococci strains.</text>
</comment>